<sequence>MRGAGSGWPRRDLPVPSSPRTWLRPSPAARRPRAERSSSASSRSSTVQRDGGCRASWEKSLWIAKALPA</sequence>
<accession>A0A8T1S6I6</accession>
<comment type="caution">
    <text evidence="2">The sequence shown here is derived from an EMBL/GenBank/DDBJ whole genome shotgun (WGS) entry which is preliminary data.</text>
</comment>
<evidence type="ECO:0000256" key="1">
    <source>
        <dbReference type="SAM" id="MobiDB-lite"/>
    </source>
</evidence>
<keyword evidence="3" id="KW-1185">Reference proteome</keyword>
<reference evidence="2 3" key="1">
    <citation type="journal article" date="2020" name="G3 (Bethesda)">
        <title>Draft Genome of the Common Snapping Turtle, Chelydra serpentina, a Model for Phenotypic Plasticity in Reptiles.</title>
        <authorList>
            <person name="Das D."/>
            <person name="Singh S.K."/>
            <person name="Bierstedt J."/>
            <person name="Erickson A."/>
            <person name="Galli G.L.J."/>
            <person name="Crossley D.A. 2nd"/>
            <person name="Rhen T."/>
        </authorList>
    </citation>
    <scope>NUCLEOTIDE SEQUENCE [LARGE SCALE GENOMIC DNA]</scope>
    <source>
        <strain evidence="2">KW</strain>
    </source>
</reference>
<evidence type="ECO:0000313" key="3">
    <source>
        <dbReference type="Proteomes" id="UP000765507"/>
    </source>
</evidence>
<evidence type="ECO:0000313" key="2">
    <source>
        <dbReference type="EMBL" id="KAG6924183.1"/>
    </source>
</evidence>
<dbReference type="EMBL" id="JAHGAV010000652">
    <property type="protein sequence ID" value="KAG6924183.1"/>
    <property type="molecule type" value="Genomic_DNA"/>
</dbReference>
<organism evidence="2 3">
    <name type="scientific">Chelydra serpentina</name>
    <name type="common">Snapping turtle</name>
    <name type="synonym">Testudo serpentina</name>
    <dbReference type="NCBI Taxonomy" id="8475"/>
    <lineage>
        <taxon>Eukaryota</taxon>
        <taxon>Metazoa</taxon>
        <taxon>Chordata</taxon>
        <taxon>Craniata</taxon>
        <taxon>Vertebrata</taxon>
        <taxon>Euteleostomi</taxon>
        <taxon>Archelosauria</taxon>
        <taxon>Testudinata</taxon>
        <taxon>Testudines</taxon>
        <taxon>Cryptodira</taxon>
        <taxon>Durocryptodira</taxon>
        <taxon>Americhelydia</taxon>
        <taxon>Chelydroidea</taxon>
        <taxon>Chelydridae</taxon>
        <taxon>Chelydra</taxon>
    </lineage>
</organism>
<feature type="region of interest" description="Disordered" evidence="1">
    <location>
        <begin position="1"/>
        <end position="54"/>
    </location>
</feature>
<proteinExistence type="predicted"/>
<protein>
    <submittedName>
        <fullName evidence="2">Uncharacterized protein</fullName>
    </submittedName>
</protein>
<dbReference type="AlphaFoldDB" id="A0A8T1S6I6"/>
<gene>
    <name evidence="2" type="ORF">G0U57_018166</name>
</gene>
<name>A0A8T1S6I6_CHESE</name>
<dbReference type="Proteomes" id="UP000765507">
    <property type="component" value="Unassembled WGS sequence"/>
</dbReference>